<comment type="caution">
    <text evidence="5">The sequence shown here is derived from an EMBL/GenBank/DDBJ whole genome shotgun (WGS) entry which is preliminary data.</text>
</comment>
<evidence type="ECO:0000256" key="3">
    <source>
        <dbReference type="SAM" id="MobiDB-lite"/>
    </source>
</evidence>
<dbReference type="GO" id="GO:0005737">
    <property type="term" value="C:cytoplasm"/>
    <property type="evidence" value="ECO:0007669"/>
    <property type="project" value="TreeGrafter"/>
</dbReference>
<keyword evidence="2" id="KW-0597">Phosphoprotein</keyword>
<protein>
    <recommendedName>
        <fullName evidence="4">RhiE-like KS-MAT linker domain-containing protein</fullName>
    </recommendedName>
</protein>
<dbReference type="GO" id="GO:0006633">
    <property type="term" value="P:fatty acid biosynthetic process"/>
    <property type="evidence" value="ECO:0007669"/>
    <property type="project" value="TreeGrafter"/>
</dbReference>
<name>A0A4D4LKD6_STRVO</name>
<organism evidence="5 6">
    <name type="scientific">Streptomyces violaceusniger</name>
    <dbReference type="NCBI Taxonomy" id="68280"/>
    <lineage>
        <taxon>Bacteria</taxon>
        <taxon>Bacillati</taxon>
        <taxon>Actinomycetota</taxon>
        <taxon>Actinomycetes</taxon>
        <taxon>Kitasatosporales</taxon>
        <taxon>Streptomycetaceae</taxon>
        <taxon>Streptomyces</taxon>
        <taxon>Streptomyces violaceusniger group</taxon>
    </lineage>
</organism>
<dbReference type="Gene3D" id="3.30.70.3290">
    <property type="match status" value="1"/>
</dbReference>
<keyword evidence="1" id="KW-0596">Phosphopantetheine</keyword>
<evidence type="ECO:0000256" key="1">
    <source>
        <dbReference type="ARBA" id="ARBA00022450"/>
    </source>
</evidence>
<dbReference type="InterPro" id="IPR054514">
    <property type="entry name" value="RhiE-like_linker"/>
</dbReference>
<dbReference type="OrthoDB" id="9778690at2"/>
<dbReference type="EMBL" id="BJHW01000002">
    <property type="protein sequence ID" value="GDY59746.1"/>
    <property type="molecule type" value="Genomic_DNA"/>
</dbReference>
<dbReference type="GO" id="GO:0004312">
    <property type="term" value="F:fatty acid synthase activity"/>
    <property type="evidence" value="ECO:0007669"/>
    <property type="project" value="TreeGrafter"/>
</dbReference>
<evidence type="ECO:0000256" key="2">
    <source>
        <dbReference type="ARBA" id="ARBA00022553"/>
    </source>
</evidence>
<gene>
    <name evidence="5" type="ORF">SVIO_103690</name>
</gene>
<proteinExistence type="predicted"/>
<dbReference type="PANTHER" id="PTHR43775:SF37">
    <property type="entry name" value="SI:DKEY-61P9.11"/>
    <property type="match status" value="1"/>
</dbReference>
<dbReference type="PANTHER" id="PTHR43775">
    <property type="entry name" value="FATTY ACID SYNTHASE"/>
    <property type="match status" value="1"/>
</dbReference>
<dbReference type="GO" id="GO:0005886">
    <property type="term" value="C:plasma membrane"/>
    <property type="evidence" value="ECO:0007669"/>
    <property type="project" value="TreeGrafter"/>
</dbReference>
<accession>A0A4D4LKD6</accession>
<evidence type="ECO:0000259" key="4">
    <source>
        <dbReference type="Pfam" id="PF22336"/>
    </source>
</evidence>
<feature type="region of interest" description="Disordered" evidence="3">
    <location>
        <begin position="166"/>
        <end position="189"/>
    </location>
</feature>
<dbReference type="AlphaFoldDB" id="A0A4D4LKD6"/>
<reference evidence="5 6" key="1">
    <citation type="journal article" date="2020" name="Int. J. Syst. Evol. Microbiol.">
        <title>Reclassification of Streptomyces castelarensis and Streptomyces sporoclivatus as later heterotypic synonyms of Streptomyces antimycoticus.</title>
        <authorList>
            <person name="Komaki H."/>
            <person name="Tamura T."/>
        </authorList>
    </citation>
    <scope>NUCLEOTIDE SEQUENCE [LARGE SCALE GENOMIC DNA]</scope>
    <source>
        <strain evidence="5 6">NBRC 13459</strain>
    </source>
</reference>
<dbReference type="Proteomes" id="UP000301309">
    <property type="component" value="Unassembled WGS sequence"/>
</dbReference>
<keyword evidence="6" id="KW-1185">Reference proteome</keyword>
<dbReference type="Pfam" id="PF22336">
    <property type="entry name" value="RhiE-like_linker"/>
    <property type="match status" value="1"/>
</dbReference>
<evidence type="ECO:0000313" key="5">
    <source>
        <dbReference type="EMBL" id="GDY59746.1"/>
    </source>
</evidence>
<dbReference type="GO" id="GO:0071770">
    <property type="term" value="P:DIM/DIP cell wall layer assembly"/>
    <property type="evidence" value="ECO:0007669"/>
    <property type="project" value="TreeGrafter"/>
</dbReference>
<sequence>MLLEEYIAPERAAVPGGQGPWLIVLSARSEQALRAGAGRLADHLAARRADGEPDLPLDDVAFTLRVGREPMPWRLALLVQDTDDLLDLLDSCRGGSFDGPGVLAGEAAGRPAAGLSPNATADELARHWIAGGDLPDPRVRGAVYTPRRVPLPGYPFAPTRYWADASQGATEGSHGTADVPQTSGGSAATPETDAAWVQLLNDLRDGVRSLEEVDDMLVLGDGGNQ</sequence>
<evidence type="ECO:0000313" key="6">
    <source>
        <dbReference type="Proteomes" id="UP000301309"/>
    </source>
</evidence>
<feature type="domain" description="RhiE-like KS-MAT linker" evidence="4">
    <location>
        <begin position="24"/>
        <end position="95"/>
    </location>
</feature>
<dbReference type="InterPro" id="IPR050091">
    <property type="entry name" value="PKS_NRPS_Biosynth_Enz"/>
</dbReference>